<protein>
    <recommendedName>
        <fullName evidence="3">DNA primase</fullName>
    </recommendedName>
</protein>
<keyword evidence="2" id="KW-1185">Reference proteome</keyword>
<evidence type="ECO:0000313" key="1">
    <source>
        <dbReference type="EMBL" id="WQJ53680.1"/>
    </source>
</evidence>
<dbReference type="EMBL" id="OR769223">
    <property type="protein sequence ID" value="WQJ53680.1"/>
    <property type="molecule type" value="Genomic_DNA"/>
</dbReference>
<accession>A0ABZ0Z668</accession>
<evidence type="ECO:0000313" key="2">
    <source>
        <dbReference type="Proteomes" id="UP001358193"/>
    </source>
</evidence>
<organism evidence="1 2">
    <name type="scientific">phage Lak_Megaphage_Sonny</name>
    <dbReference type="NCBI Taxonomy" id="3109229"/>
    <lineage>
        <taxon>Viruses</taxon>
        <taxon>Duplodnaviria</taxon>
        <taxon>Heunggongvirae</taxon>
        <taxon>Uroviricota</taxon>
        <taxon>Caudoviricetes</taxon>
        <taxon>Caudoviricetes code 15 clade</taxon>
    </lineage>
</organism>
<dbReference type="Proteomes" id="UP001358193">
    <property type="component" value="Segment"/>
</dbReference>
<proteinExistence type="predicted"/>
<evidence type="ECO:0008006" key="3">
    <source>
        <dbReference type="Google" id="ProtNLM"/>
    </source>
</evidence>
<reference evidence="1 2" key="1">
    <citation type="submission" date="2023-11" db="EMBL/GenBank/DDBJ databases">
        <authorList>
            <person name="Cook R."/>
            <person name="Crisci M."/>
            <person name="Pye H."/>
            <person name="Adriaenssens E."/>
            <person name="Santini J."/>
        </authorList>
    </citation>
    <scope>NUCLEOTIDE SEQUENCE [LARGE SCALE GENOMIC DNA]</scope>
    <source>
        <strain evidence="1">Lak_Megaphage_Sonny</strain>
    </source>
</reference>
<name>A0ABZ0Z668_9CAUD</name>
<sequence>MAAVNNFNLIKNNISFLNERSFYFIQVLKRKKENPEMHAYSELMGYFYIFNKEQLEKAMPQIIDLCEKNRARAYIKMNMLDARSVMCKQGELLFQDMRKDGWQYIHKNVRRIIRIALNIRFGWWQNIVQSYLFNSACGQCGKQDGAEKLYLVDLDDVTPYSHEMNDVAKFINYSLEPLDHPDKVKMVVPTRNGCHLLTTGFNMESFRKVYPRPNKENILQNGQKMFVDVHDDGITLLYFPACCN</sequence>